<feature type="compositionally biased region" description="Basic and acidic residues" evidence="1">
    <location>
        <begin position="48"/>
        <end position="58"/>
    </location>
</feature>
<keyword evidence="3" id="KW-1185">Reference proteome</keyword>
<protein>
    <submittedName>
        <fullName evidence="2">Uncharacterized protein</fullName>
    </submittedName>
</protein>
<reference evidence="2 3" key="1">
    <citation type="submission" date="2024-01" db="EMBL/GenBank/DDBJ databases">
        <title>Genome assemblies of Stephania.</title>
        <authorList>
            <person name="Yang L."/>
        </authorList>
    </citation>
    <scope>NUCLEOTIDE SEQUENCE [LARGE SCALE GENOMIC DNA]</scope>
    <source>
        <strain evidence="2">YNDBR</strain>
        <tissue evidence="2">Leaf</tissue>
    </source>
</reference>
<accession>A0AAP0FC87</accession>
<name>A0AAP0FC87_9MAGN</name>
<gene>
    <name evidence="2" type="ORF">Syun_023448</name>
</gene>
<feature type="region of interest" description="Disordered" evidence="1">
    <location>
        <begin position="1"/>
        <end position="58"/>
    </location>
</feature>
<evidence type="ECO:0000313" key="2">
    <source>
        <dbReference type="EMBL" id="KAK9107437.1"/>
    </source>
</evidence>
<sequence length="58" mass="5749">MSGSTSEGLASLQHDRAMADAAPAGGRTVDSSDGPATQTVARGAAMGRRGDGCKGDRE</sequence>
<dbReference type="Proteomes" id="UP001420932">
    <property type="component" value="Unassembled WGS sequence"/>
</dbReference>
<proteinExistence type="predicted"/>
<evidence type="ECO:0000313" key="3">
    <source>
        <dbReference type="Proteomes" id="UP001420932"/>
    </source>
</evidence>
<organism evidence="2 3">
    <name type="scientific">Stephania yunnanensis</name>
    <dbReference type="NCBI Taxonomy" id="152371"/>
    <lineage>
        <taxon>Eukaryota</taxon>
        <taxon>Viridiplantae</taxon>
        <taxon>Streptophyta</taxon>
        <taxon>Embryophyta</taxon>
        <taxon>Tracheophyta</taxon>
        <taxon>Spermatophyta</taxon>
        <taxon>Magnoliopsida</taxon>
        <taxon>Ranunculales</taxon>
        <taxon>Menispermaceae</taxon>
        <taxon>Menispermoideae</taxon>
        <taxon>Cissampelideae</taxon>
        <taxon>Stephania</taxon>
    </lineage>
</organism>
<dbReference type="AlphaFoldDB" id="A0AAP0FC87"/>
<feature type="compositionally biased region" description="Polar residues" evidence="1">
    <location>
        <begin position="29"/>
        <end position="40"/>
    </location>
</feature>
<evidence type="ECO:0000256" key="1">
    <source>
        <dbReference type="SAM" id="MobiDB-lite"/>
    </source>
</evidence>
<dbReference type="EMBL" id="JBBNAF010000010">
    <property type="protein sequence ID" value="KAK9107437.1"/>
    <property type="molecule type" value="Genomic_DNA"/>
</dbReference>
<comment type="caution">
    <text evidence="2">The sequence shown here is derived from an EMBL/GenBank/DDBJ whole genome shotgun (WGS) entry which is preliminary data.</text>
</comment>